<dbReference type="Gene3D" id="3.40.710.10">
    <property type="entry name" value="DD-peptidase/beta-lactamase superfamily"/>
    <property type="match status" value="1"/>
</dbReference>
<dbReference type="AlphaFoldDB" id="A0A7X0STX4"/>
<protein>
    <submittedName>
        <fullName evidence="2">Penicillin-binding protein</fullName>
    </submittedName>
</protein>
<dbReference type="GO" id="GO:0005886">
    <property type="term" value="C:plasma membrane"/>
    <property type="evidence" value="ECO:0007669"/>
    <property type="project" value="TreeGrafter"/>
</dbReference>
<evidence type="ECO:0000313" key="2">
    <source>
        <dbReference type="EMBL" id="MBB6736036.1"/>
    </source>
</evidence>
<feature type="non-terminal residue" evidence="2">
    <location>
        <position position="1"/>
    </location>
</feature>
<dbReference type="GO" id="GO:0008658">
    <property type="term" value="F:penicillin binding"/>
    <property type="evidence" value="ECO:0007669"/>
    <property type="project" value="InterPro"/>
</dbReference>
<reference evidence="2 3" key="1">
    <citation type="submission" date="2020-08" db="EMBL/GenBank/DDBJ databases">
        <title>Cohnella phylogeny.</title>
        <authorList>
            <person name="Dunlap C."/>
        </authorList>
    </citation>
    <scope>NUCLEOTIDE SEQUENCE [LARGE SCALE GENOMIC DNA]</scope>
    <source>
        <strain evidence="2 3">CBP 2801</strain>
    </source>
</reference>
<accession>A0A7X0STX4</accession>
<dbReference type="InterPro" id="IPR050515">
    <property type="entry name" value="Beta-lactam/transpept"/>
</dbReference>
<keyword evidence="3" id="KW-1185">Reference proteome</keyword>
<dbReference type="SUPFAM" id="SSF56601">
    <property type="entry name" value="beta-lactamase/transpeptidase-like"/>
    <property type="match status" value="1"/>
</dbReference>
<name>A0A7X0STX4_9BACL</name>
<dbReference type="PANTHER" id="PTHR30627:SF24">
    <property type="entry name" value="PENICILLIN-BINDING PROTEIN 4B"/>
    <property type="match status" value="1"/>
</dbReference>
<dbReference type="PANTHER" id="PTHR30627">
    <property type="entry name" value="PEPTIDOGLYCAN D,D-TRANSPEPTIDASE"/>
    <property type="match status" value="1"/>
</dbReference>
<sequence length="318" mass="34045">AFDPDRIGLPGADERNHALIAVPPGSVFKTVTLAAALEAGVTSFREKFRCGGHYGRYGLMCWRTEGHGELSLEEAYAESCNVVFAALAERLNPAMLQKTADRMGIGRQVGWYVDRFVDGKPLRLLPEEQSGSVFLDLNAAKDGGVRTGAGIGQRDVRMTPLQAANLAVTLLHDGQVLSPRIVSEIRYADGGPLAKLASQASPSIYGSIRPSTAAALRRAMRAVVLEGTAERVLRGAKWPLAGKSGTAELAGAGPKRNDHWFVGYGPAEHQARYAVAVLIENVPAGSRNRAASIFGDVMEALRRTEAQAQDQTSPVSRK</sequence>
<dbReference type="RefSeq" id="WP_273388944.1">
    <property type="nucleotide sequence ID" value="NZ_JACJVO010000074.1"/>
</dbReference>
<organism evidence="2 3">
    <name type="scientific">Cohnella zeiphila</name>
    <dbReference type="NCBI Taxonomy" id="2761120"/>
    <lineage>
        <taxon>Bacteria</taxon>
        <taxon>Bacillati</taxon>
        <taxon>Bacillota</taxon>
        <taxon>Bacilli</taxon>
        <taxon>Bacillales</taxon>
        <taxon>Paenibacillaceae</taxon>
        <taxon>Cohnella</taxon>
    </lineage>
</organism>
<dbReference type="InterPro" id="IPR001460">
    <property type="entry name" value="PCN-bd_Tpept"/>
</dbReference>
<dbReference type="InterPro" id="IPR012338">
    <property type="entry name" value="Beta-lactam/transpept-like"/>
</dbReference>
<gene>
    <name evidence="2" type="ORF">H7C18_34530</name>
</gene>
<dbReference type="GO" id="GO:0071555">
    <property type="term" value="P:cell wall organization"/>
    <property type="evidence" value="ECO:0007669"/>
    <property type="project" value="TreeGrafter"/>
</dbReference>
<dbReference type="Pfam" id="PF00905">
    <property type="entry name" value="Transpeptidase"/>
    <property type="match status" value="1"/>
</dbReference>
<dbReference type="EMBL" id="JACJVO010000074">
    <property type="protein sequence ID" value="MBB6736036.1"/>
    <property type="molecule type" value="Genomic_DNA"/>
</dbReference>
<dbReference type="Proteomes" id="UP000564644">
    <property type="component" value="Unassembled WGS sequence"/>
</dbReference>
<proteinExistence type="predicted"/>
<feature type="domain" description="Penicillin-binding protein transpeptidase" evidence="1">
    <location>
        <begin position="22"/>
        <end position="299"/>
    </location>
</feature>
<evidence type="ECO:0000313" key="3">
    <source>
        <dbReference type="Proteomes" id="UP000564644"/>
    </source>
</evidence>
<evidence type="ECO:0000259" key="1">
    <source>
        <dbReference type="Pfam" id="PF00905"/>
    </source>
</evidence>
<comment type="caution">
    <text evidence="2">The sequence shown here is derived from an EMBL/GenBank/DDBJ whole genome shotgun (WGS) entry which is preliminary data.</text>
</comment>
<dbReference type="GO" id="GO:0071972">
    <property type="term" value="F:peptidoglycan L,D-transpeptidase activity"/>
    <property type="evidence" value="ECO:0007669"/>
    <property type="project" value="TreeGrafter"/>
</dbReference>